<evidence type="ECO:0000256" key="1">
    <source>
        <dbReference type="ARBA" id="ARBA00001974"/>
    </source>
</evidence>
<dbReference type="SUPFAM" id="SSF54373">
    <property type="entry name" value="FAD-linked reductases, C-terminal domain"/>
    <property type="match status" value="1"/>
</dbReference>
<dbReference type="PANTHER" id="PTHR10742">
    <property type="entry name" value="FLAVIN MONOAMINE OXIDASE"/>
    <property type="match status" value="1"/>
</dbReference>
<dbReference type="Pfam" id="PF01593">
    <property type="entry name" value="Amino_oxidase"/>
    <property type="match status" value="1"/>
</dbReference>
<dbReference type="SUPFAM" id="SSF51905">
    <property type="entry name" value="FAD/NAD(P)-binding domain"/>
    <property type="match status" value="1"/>
</dbReference>
<dbReference type="Proteomes" id="UP000298337">
    <property type="component" value="Unassembled WGS sequence"/>
</dbReference>
<feature type="binding site" evidence="9">
    <location>
        <position position="204"/>
    </location>
    <ligand>
        <name>FAD</name>
        <dbReference type="ChEBI" id="CHEBI:57692"/>
    </ligand>
</feature>
<name>A0A4Z0P4Z6_9BACT</name>
<evidence type="ECO:0000256" key="5">
    <source>
        <dbReference type="ARBA" id="ARBA00017871"/>
    </source>
</evidence>
<dbReference type="GO" id="GO:0009851">
    <property type="term" value="P:auxin biosynthetic process"/>
    <property type="evidence" value="ECO:0007669"/>
    <property type="project" value="UniProtKB-KW"/>
</dbReference>
<dbReference type="PANTHER" id="PTHR10742:SF410">
    <property type="entry name" value="LYSINE-SPECIFIC HISTONE DEMETHYLASE 2"/>
    <property type="match status" value="1"/>
</dbReference>
<dbReference type="EC" id="1.13.12.3" evidence="4"/>
<evidence type="ECO:0000256" key="2">
    <source>
        <dbReference type="ARBA" id="ARBA00004814"/>
    </source>
</evidence>
<evidence type="ECO:0000256" key="3">
    <source>
        <dbReference type="ARBA" id="ARBA00005833"/>
    </source>
</evidence>
<reference evidence="11 12" key="1">
    <citation type="submission" date="2019-04" db="EMBL/GenBank/DDBJ databases">
        <authorList>
            <person name="Feng G."/>
            <person name="Zhang J."/>
            <person name="Zhu H."/>
        </authorList>
    </citation>
    <scope>NUCLEOTIDE SEQUENCE [LARGE SCALE GENOMIC DNA]</scope>
    <source>
        <strain evidence="11 12">92R-1</strain>
    </source>
</reference>
<comment type="catalytic activity">
    <reaction evidence="8">
        <text>L-tryptophan + O2 = indole-3-acetamide + CO2 + H2O</text>
        <dbReference type="Rhea" id="RHEA:16165"/>
        <dbReference type="ChEBI" id="CHEBI:15377"/>
        <dbReference type="ChEBI" id="CHEBI:15379"/>
        <dbReference type="ChEBI" id="CHEBI:16031"/>
        <dbReference type="ChEBI" id="CHEBI:16526"/>
        <dbReference type="ChEBI" id="CHEBI:57912"/>
        <dbReference type="EC" id="1.13.12.3"/>
    </reaction>
</comment>
<dbReference type="RefSeq" id="WP_135435143.1">
    <property type="nucleotide sequence ID" value="NZ_SRLA01000003.1"/>
</dbReference>
<evidence type="ECO:0000256" key="8">
    <source>
        <dbReference type="ARBA" id="ARBA00047321"/>
    </source>
</evidence>
<feature type="binding site" evidence="9">
    <location>
        <begin position="33"/>
        <end position="34"/>
    </location>
    <ligand>
        <name>FAD</name>
        <dbReference type="ChEBI" id="CHEBI:57692"/>
    </ligand>
</feature>
<comment type="caution">
    <text evidence="11">The sequence shown here is derived from an EMBL/GenBank/DDBJ whole genome shotgun (WGS) entry which is preliminary data.</text>
</comment>
<feature type="domain" description="Amine oxidase" evidence="10">
    <location>
        <begin position="14"/>
        <end position="431"/>
    </location>
</feature>
<evidence type="ECO:0000256" key="9">
    <source>
        <dbReference type="PIRSR" id="PIRSR601613-1"/>
    </source>
</evidence>
<protein>
    <recommendedName>
        <fullName evidence="5">Tryptophan 2-monooxygenase</fullName>
        <ecNumber evidence="4">1.13.12.3</ecNumber>
    </recommendedName>
</protein>
<comment type="pathway">
    <text evidence="2">Plant hormone metabolism; auxin biosynthesis.</text>
</comment>
<comment type="cofactor">
    <cofactor evidence="1">
        <name>FAD</name>
        <dbReference type="ChEBI" id="CHEBI:57692"/>
    </cofactor>
</comment>
<dbReference type="InterPro" id="IPR050281">
    <property type="entry name" value="Flavin_monoamine_oxidase"/>
</dbReference>
<evidence type="ECO:0000313" key="12">
    <source>
        <dbReference type="Proteomes" id="UP000298337"/>
    </source>
</evidence>
<evidence type="ECO:0000256" key="7">
    <source>
        <dbReference type="ARBA" id="ARBA00023070"/>
    </source>
</evidence>
<evidence type="ECO:0000259" key="10">
    <source>
        <dbReference type="Pfam" id="PF01593"/>
    </source>
</evidence>
<dbReference type="Gene3D" id="3.50.50.60">
    <property type="entry name" value="FAD/NAD(P)-binding domain"/>
    <property type="match status" value="1"/>
</dbReference>
<dbReference type="InterPro" id="IPR036188">
    <property type="entry name" value="FAD/NAD-bd_sf"/>
</dbReference>
<keyword evidence="7" id="KW-0073">Auxin biosynthesis</keyword>
<keyword evidence="6" id="KW-0560">Oxidoreductase</keyword>
<dbReference type="PRINTS" id="PR00757">
    <property type="entry name" value="AMINEOXDASEF"/>
</dbReference>
<dbReference type="AlphaFoldDB" id="A0A4Z0P4Z6"/>
<dbReference type="OrthoDB" id="56323at2"/>
<keyword evidence="12" id="KW-1185">Reference proteome</keyword>
<evidence type="ECO:0000256" key="6">
    <source>
        <dbReference type="ARBA" id="ARBA00023002"/>
    </source>
</evidence>
<evidence type="ECO:0000313" key="11">
    <source>
        <dbReference type="EMBL" id="TGE06351.1"/>
    </source>
</evidence>
<dbReference type="GO" id="GO:0050361">
    <property type="term" value="F:tryptophan 2-monooxygenase activity"/>
    <property type="evidence" value="ECO:0007669"/>
    <property type="project" value="UniProtKB-EC"/>
</dbReference>
<dbReference type="EMBL" id="SRLA01000003">
    <property type="protein sequence ID" value="TGE06351.1"/>
    <property type="molecule type" value="Genomic_DNA"/>
</dbReference>
<comment type="similarity">
    <text evidence="3">Belongs to the tryptophan 2-monooxygenase family.</text>
</comment>
<proteinExistence type="inferred from homology"/>
<dbReference type="InterPro" id="IPR001613">
    <property type="entry name" value="Flavin_amine_oxidase"/>
</dbReference>
<organism evidence="11 12">
    <name type="scientific">Hymenobacter fodinae</name>
    <dbReference type="NCBI Taxonomy" id="2510796"/>
    <lineage>
        <taxon>Bacteria</taxon>
        <taxon>Pseudomonadati</taxon>
        <taxon>Bacteroidota</taxon>
        <taxon>Cytophagia</taxon>
        <taxon>Cytophagales</taxon>
        <taxon>Hymenobacteraceae</taxon>
        <taxon>Hymenobacter</taxon>
    </lineage>
</organism>
<dbReference type="InterPro" id="IPR002937">
    <property type="entry name" value="Amino_oxidase"/>
</dbReference>
<sequence length="434" mass="46521">MPTYPILIVGAGAAGLMAARTLTQAGQHVIVLEARNRPGGRIHTFTAAGFTGPTESGAEFLHGDVALSQALLREAGIRTHDPEGSNYEVAGGSAQVAEGFFVEDMPLLLEKLYALEHDVPLAEFLAQQFPDEQHQKLRDTVTRFAEGYDAADARRASAFALREEWSGNGAEDSPRPEGGYGQLIEWLVQEIKAAGGELHYSTTVQEVRWQAGYVEVRCQGGRSFQAAQAMLTLPLGVLQAEEGTPGYVRFTPELPAYRAAATALGVGPVVKFLLEFQDAFWQAPSAEVGQPMPEMGFLFSDAAVPTWWSQLPATRPLLTGWVAGPAAAALRETSDADLLTLALDSLAYLFGSTTEFLRQQLRAHRIVNWGADPFARGAYTYATVGAAAAHQVLNQSVEDTLFFAGEGVYEGAHIGTVEAALVSGETAAKKLLGQ</sequence>
<gene>
    <name evidence="11" type="ORF">EU556_16005</name>
</gene>
<accession>A0A4Z0P4Z6</accession>
<evidence type="ECO:0000256" key="4">
    <source>
        <dbReference type="ARBA" id="ARBA00012535"/>
    </source>
</evidence>